<feature type="domain" description="HAMP" evidence="17">
    <location>
        <begin position="188"/>
        <end position="241"/>
    </location>
</feature>
<evidence type="ECO:0000256" key="15">
    <source>
        <dbReference type="SAM" id="Phobius"/>
    </source>
</evidence>
<proteinExistence type="predicted"/>
<feature type="domain" description="Histidine kinase" evidence="16">
    <location>
        <begin position="249"/>
        <end position="450"/>
    </location>
</feature>
<feature type="transmembrane region" description="Helical" evidence="15">
    <location>
        <begin position="13"/>
        <end position="36"/>
    </location>
</feature>
<dbReference type="InterPro" id="IPR050980">
    <property type="entry name" value="2C_sensor_his_kinase"/>
</dbReference>
<keyword evidence="14 15" id="KW-0472">Membrane</keyword>
<dbReference type="GO" id="GO:0000155">
    <property type="term" value="F:phosphorelay sensor kinase activity"/>
    <property type="evidence" value="ECO:0007669"/>
    <property type="project" value="InterPro"/>
</dbReference>
<dbReference type="SUPFAM" id="SSF47384">
    <property type="entry name" value="Homodimeric domain of signal transducing histidine kinase"/>
    <property type="match status" value="1"/>
</dbReference>
<gene>
    <name evidence="18" type="ORF">SAMN05444272_2074</name>
</gene>
<dbReference type="InterPro" id="IPR036097">
    <property type="entry name" value="HisK_dim/P_sf"/>
</dbReference>
<dbReference type="Gene3D" id="1.10.287.130">
    <property type="match status" value="1"/>
</dbReference>
<evidence type="ECO:0000256" key="3">
    <source>
        <dbReference type="ARBA" id="ARBA00012438"/>
    </source>
</evidence>
<reference evidence="18 19" key="1">
    <citation type="submission" date="2016-11" db="EMBL/GenBank/DDBJ databases">
        <authorList>
            <person name="Jaros S."/>
            <person name="Januszkiewicz K."/>
            <person name="Wedrychowicz H."/>
        </authorList>
    </citation>
    <scope>NUCLEOTIDE SEQUENCE [LARGE SCALE GENOMIC DNA]</scope>
    <source>
        <strain evidence="18 19">DSM 22153</strain>
    </source>
</reference>
<evidence type="ECO:0000256" key="6">
    <source>
        <dbReference type="ARBA" id="ARBA00022553"/>
    </source>
</evidence>
<dbReference type="SMART" id="SM00388">
    <property type="entry name" value="HisKA"/>
    <property type="match status" value="1"/>
</dbReference>
<accession>A0A1M7H0Q8</accession>
<evidence type="ECO:0000256" key="14">
    <source>
        <dbReference type="ARBA" id="ARBA00023136"/>
    </source>
</evidence>
<dbReference type="PANTHER" id="PTHR44936:SF5">
    <property type="entry name" value="SENSOR HISTIDINE KINASE ENVZ"/>
    <property type="match status" value="1"/>
</dbReference>
<dbReference type="EMBL" id="FRBW01000002">
    <property type="protein sequence ID" value="SHM22090.1"/>
    <property type="molecule type" value="Genomic_DNA"/>
</dbReference>
<keyword evidence="9" id="KW-0547">Nucleotide-binding</keyword>
<dbReference type="PROSITE" id="PS50885">
    <property type="entry name" value="HAMP"/>
    <property type="match status" value="1"/>
</dbReference>
<evidence type="ECO:0000259" key="16">
    <source>
        <dbReference type="PROSITE" id="PS50109"/>
    </source>
</evidence>
<dbReference type="InterPro" id="IPR036890">
    <property type="entry name" value="HATPase_C_sf"/>
</dbReference>
<keyword evidence="12 15" id="KW-1133">Transmembrane helix</keyword>
<dbReference type="InterPro" id="IPR003660">
    <property type="entry name" value="HAMP_dom"/>
</dbReference>
<name>A0A1M7H0Q8_9HYPH</name>
<dbReference type="Pfam" id="PF00512">
    <property type="entry name" value="HisKA"/>
    <property type="match status" value="1"/>
</dbReference>
<dbReference type="OrthoDB" id="9804645at2"/>
<protein>
    <recommendedName>
        <fullName evidence="3">histidine kinase</fullName>
        <ecNumber evidence="3">2.7.13.3</ecNumber>
    </recommendedName>
</protein>
<evidence type="ECO:0000256" key="11">
    <source>
        <dbReference type="ARBA" id="ARBA00022840"/>
    </source>
</evidence>
<evidence type="ECO:0000256" key="5">
    <source>
        <dbReference type="ARBA" id="ARBA00022519"/>
    </source>
</evidence>
<dbReference type="STRING" id="735517.SAMN05444272_2074"/>
<dbReference type="CDD" id="cd00075">
    <property type="entry name" value="HATPase"/>
    <property type="match status" value="1"/>
</dbReference>
<dbReference type="Pfam" id="PF02518">
    <property type="entry name" value="HATPase_c"/>
    <property type="match status" value="1"/>
</dbReference>
<dbReference type="PANTHER" id="PTHR44936">
    <property type="entry name" value="SENSOR PROTEIN CREC"/>
    <property type="match status" value="1"/>
</dbReference>
<evidence type="ECO:0000256" key="12">
    <source>
        <dbReference type="ARBA" id="ARBA00022989"/>
    </source>
</evidence>
<evidence type="ECO:0000256" key="13">
    <source>
        <dbReference type="ARBA" id="ARBA00023012"/>
    </source>
</evidence>
<dbReference type="EC" id="2.7.13.3" evidence="3"/>
<evidence type="ECO:0000256" key="10">
    <source>
        <dbReference type="ARBA" id="ARBA00022777"/>
    </source>
</evidence>
<keyword evidence="7" id="KW-0808">Transferase</keyword>
<evidence type="ECO:0000259" key="17">
    <source>
        <dbReference type="PROSITE" id="PS50885"/>
    </source>
</evidence>
<keyword evidence="8 15" id="KW-0812">Transmembrane</keyword>
<evidence type="ECO:0000313" key="19">
    <source>
        <dbReference type="Proteomes" id="UP000186002"/>
    </source>
</evidence>
<keyword evidence="4" id="KW-1003">Cell membrane</keyword>
<comment type="catalytic activity">
    <reaction evidence="1">
        <text>ATP + protein L-histidine = ADP + protein N-phospho-L-histidine.</text>
        <dbReference type="EC" id="2.7.13.3"/>
    </reaction>
</comment>
<dbReference type="InterPro" id="IPR003594">
    <property type="entry name" value="HATPase_dom"/>
</dbReference>
<dbReference type="Proteomes" id="UP000186002">
    <property type="component" value="Unassembled WGS sequence"/>
</dbReference>
<keyword evidence="13" id="KW-0902">Two-component regulatory system</keyword>
<dbReference type="CDD" id="cd00082">
    <property type="entry name" value="HisKA"/>
    <property type="match status" value="1"/>
</dbReference>
<evidence type="ECO:0000256" key="2">
    <source>
        <dbReference type="ARBA" id="ARBA00004429"/>
    </source>
</evidence>
<dbReference type="AlphaFoldDB" id="A0A1M7H0Q8"/>
<dbReference type="GO" id="GO:0005524">
    <property type="term" value="F:ATP binding"/>
    <property type="evidence" value="ECO:0007669"/>
    <property type="project" value="UniProtKB-KW"/>
</dbReference>
<dbReference type="RefSeq" id="WP_073012657.1">
    <property type="nucleotide sequence ID" value="NZ_FRBW01000002.1"/>
</dbReference>
<organism evidence="18 19">
    <name type="scientific">Roseibium suaedae</name>
    <dbReference type="NCBI Taxonomy" id="735517"/>
    <lineage>
        <taxon>Bacteria</taxon>
        <taxon>Pseudomonadati</taxon>
        <taxon>Pseudomonadota</taxon>
        <taxon>Alphaproteobacteria</taxon>
        <taxon>Hyphomicrobiales</taxon>
        <taxon>Stappiaceae</taxon>
        <taxon>Roseibium</taxon>
    </lineage>
</organism>
<dbReference type="SMART" id="SM00387">
    <property type="entry name" value="HATPase_c"/>
    <property type="match status" value="1"/>
</dbReference>
<evidence type="ECO:0000256" key="8">
    <source>
        <dbReference type="ARBA" id="ARBA00022692"/>
    </source>
</evidence>
<keyword evidence="11" id="KW-0067">ATP-binding</keyword>
<sequence>MTRLISRLWPESIAAQLLLVMLTSLGMLVMLFYAAFRILQPGPPGEDAFAYAMKAAVLVAQMNEADAGRRETLVADFTRRNPNLHLRLMPSGSYDPPSREGDRSRVPFWMPFRVADFGSGLKSLGLGPTEIDEAGEERANLVFELADGQQVFARMPPRKEPPIWGNPLLQLIFFLVLSLVMLLIWGTRMLVQPLSQLASGVGNFGKTSMRAVPIAAHGPLEVRKAAHAFNRMQNRIQDLVERRTRMLAAISHDLRTPLTRLRLRTELMPDGDIKQRNLADLSIMEGQLGGALTYLSEGRTGEPDVKIDVASFLQGIRDQYEDVGAELALDCEVGLSVLGRFSELTRAMTNLIDNARRYDDRIRLISCYADDRVIIEVEDHGPGIPIKDRERMLMPFERGDEARMLGSDSSFGFGLGLATACAIVEAHDGNLYLNDTKGGGLTVRIELPQA</sequence>
<evidence type="ECO:0000256" key="4">
    <source>
        <dbReference type="ARBA" id="ARBA00022475"/>
    </source>
</evidence>
<keyword evidence="6" id="KW-0597">Phosphoprotein</keyword>
<keyword evidence="10 18" id="KW-0418">Kinase</keyword>
<evidence type="ECO:0000256" key="9">
    <source>
        <dbReference type="ARBA" id="ARBA00022741"/>
    </source>
</evidence>
<evidence type="ECO:0000313" key="18">
    <source>
        <dbReference type="EMBL" id="SHM22090.1"/>
    </source>
</evidence>
<dbReference type="SMART" id="SM00304">
    <property type="entry name" value="HAMP"/>
    <property type="match status" value="1"/>
</dbReference>
<evidence type="ECO:0000256" key="7">
    <source>
        <dbReference type="ARBA" id="ARBA00022679"/>
    </source>
</evidence>
<dbReference type="Gene3D" id="3.30.565.10">
    <property type="entry name" value="Histidine kinase-like ATPase, C-terminal domain"/>
    <property type="match status" value="1"/>
</dbReference>
<dbReference type="InterPro" id="IPR003661">
    <property type="entry name" value="HisK_dim/P_dom"/>
</dbReference>
<keyword evidence="5" id="KW-0997">Cell inner membrane</keyword>
<dbReference type="PRINTS" id="PR00344">
    <property type="entry name" value="BCTRLSENSOR"/>
</dbReference>
<evidence type="ECO:0000256" key="1">
    <source>
        <dbReference type="ARBA" id="ARBA00000085"/>
    </source>
</evidence>
<comment type="subcellular location">
    <subcellularLocation>
        <location evidence="2">Cell inner membrane</location>
        <topology evidence="2">Multi-pass membrane protein</topology>
    </subcellularLocation>
</comment>
<dbReference type="SUPFAM" id="SSF55874">
    <property type="entry name" value="ATPase domain of HSP90 chaperone/DNA topoisomerase II/histidine kinase"/>
    <property type="match status" value="1"/>
</dbReference>
<dbReference type="PROSITE" id="PS50109">
    <property type="entry name" value="HIS_KIN"/>
    <property type="match status" value="1"/>
</dbReference>
<feature type="transmembrane region" description="Helical" evidence="15">
    <location>
        <begin position="163"/>
        <end position="185"/>
    </location>
</feature>
<keyword evidence="19" id="KW-1185">Reference proteome</keyword>
<dbReference type="InterPro" id="IPR004358">
    <property type="entry name" value="Sig_transdc_His_kin-like_C"/>
</dbReference>
<dbReference type="GO" id="GO:0005886">
    <property type="term" value="C:plasma membrane"/>
    <property type="evidence" value="ECO:0007669"/>
    <property type="project" value="UniProtKB-SubCell"/>
</dbReference>
<dbReference type="InterPro" id="IPR005467">
    <property type="entry name" value="His_kinase_dom"/>
</dbReference>